<reference evidence="2" key="1">
    <citation type="submission" date="2014-07" db="EMBL/GenBank/DDBJ databases">
        <authorList>
            <person name="Urmite Genomes Urmite Genomes"/>
        </authorList>
    </citation>
    <scope>NUCLEOTIDE SEQUENCE</scope>
    <source>
        <strain evidence="2">13S34_air</strain>
    </source>
</reference>
<dbReference type="NCBIfam" id="NF010193">
    <property type="entry name" value="PRK13672.1"/>
    <property type="match status" value="1"/>
</dbReference>
<sequence length="67" mass="7752">MTKTFYQFVQTFRGGSDAFAYFAEAAFEDHGFPKQSTDFNELSDYVEMQQDSHMTTAVFDALWALYV</sequence>
<dbReference type="InterPro" id="IPR023089">
    <property type="entry name" value="YozE_SAM-like"/>
</dbReference>
<dbReference type="InterPro" id="IPR036806">
    <property type="entry name" value="YozE_SAM-like_sf"/>
</dbReference>
<dbReference type="SUPFAM" id="SSF140652">
    <property type="entry name" value="YozE-like"/>
    <property type="match status" value="1"/>
</dbReference>
<gene>
    <name evidence="2" type="ORF">BN1050_02435</name>
</gene>
<proteinExistence type="predicted"/>
<dbReference type="AlphaFoldDB" id="A0A078MGD2"/>
<organism evidence="2">
    <name type="scientific">Metalysinibacillus saudimassiliensis</name>
    <dbReference type="NCBI Taxonomy" id="1461583"/>
    <lineage>
        <taxon>Bacteria</taxon>
        <taxon>Bacillati</taxon>
        <taxon>Bacillota</taxon>
        <taxon>Bacilli</taxon>
        <taxon>Bacillales</taxon>
        <taxon>Caryophanaceae</taxon>
        <taxon>Metalysinibacillus</taxon>
    </lineage>
</organism>
<dbReference type="HOGENOM" id="CLU_177534_1_0_9"/>
<dbReference type="Pfam" id="PF06855">
    <property type="entry name" value="YozE_SAM_like"/>
    <property type="match status" value="1"/>
</dbReference>
<dbReference type="Gene3D" id="1.10.150.260">
    <property type="entry name" value="YozE SAM-like"/>
    <property type="match status" value="1"/>
</dbReference>
<evidence type="ECO:0000259" key="1">
    <source>
        <dbReference type="Pfam" id="PF06855"/>
    </source>
</evidence>
<evidence type="ECO:0000313" key="2">
    <source>
        <dbReference type="EMBL" id="CEA05384.1"/>
    </source>
</evidence>
<accession>A0A078MGD2</accession>
<protein>
    <recommendedName>
        <fullName evidence="1">YozE SAM-like domain-containing protein</fullName>
    </recommendedName>
</protein>
<dbReference type="EMBL" id="LN483077">
    <property type="protein sequence ID" value="CEA05384.1"/>
    <property type="molecule type" value="Genomic_DNA"/>
</dbReference>
<feature type="domain" description="YozE SAM-like" evidence="1">
    <location>
        <begin position="4"/>
        <end position="66"/>
    </location>
</feature>
<name>A0A078MGD2_9BACL</name>
<dbReference type="PATRIC" id="fig|1461583.4.peg.2352"/>